<feature type="compositionally biased region" description="Low complexity" evidence="1">
    <location>
        <begin position="772"/>
        <end position="785"/>
    </location>
</feature>
<gene>
    <name evidence="2" type="ORF">V5O48_006613</name>
</gene>
<feature type="compositionally biased region" description="Low complexity" evidence="1">
    <location>
        <begin position="110"/>
        <end position="136"/>
    </location>
</feature>
<feature type="compositionally biased region" description="Polar residues" evidence="1">
    <location>
        <begin position="301"/>
        <end position="312"/>
    </location>
</feature>
<feature type="compositionally biased region" description="Basic and acidic residues" evidence="1">
    <location>
        <begin position="72"/>
        <end position="105"/>
    </location>
</feature>
<dbReference type="Gene3D" id="3.40.50.720">
    <property type="entry name" value="NAD(P)-binding Rossmann-like Domain"/>
    <property type="match status" value="1"/>
</dbReference>
<feature type="region of interest" description="Disordered" evidence="1">
    <location>
        <begin position="199"/>
        <end position="312"/>
    </location>
</feature>
<feature type="compositionally biased region" description="Polar residues" evidence="1">
    <location>
        <begin position="552"/>
        <end position="569"/>
    </location>
</feature>
<organism evidence="2 3">
    <name type="scientific">Marasmius crinis-equi</name>
    <dbReference type="NCBI Taxonomy" id="585013"/>
    <lineage>
        <taxon>Eukaryota</taxon>
        <taxon>Fungi</taxon>
        <taxon>Dikarya</taxon>
        <taxon>Basidiomycota</taxon>
        <taxon>Agaricomycotina</taxon>
        <taxon>Agaricomycetes</taxon>
        <taxon>Agaricomycetidae</taxon>
        <taxon>Agaricales</taxon>
        <taxon>Marasmiineae</taxon>
        <taxon>Marasmiaceae</taxon>
        <taxon>Marasmius</taxon>
    </lineage>
</organism>
<evidence type="ECO:0000256" key="1">
    <source>
        <dbReference type="SAM" id="MobiDB-lite"/>
    </source>
</evidence>
<dbReference type="PANTHER" id="PTHR11695:SF294">
    <property type="entry name" value="RETICULON-4-INTERACTING PROTEIN 1, MITOCHONDRIAL"/>
    <property type="match status" value="1"/>
</dbReference>
<dbReference type="SUPFAM" id="SSF51735">
    <property type="entry name" value="NAD(P)-binding Rossmann-fold domains"/>
    <property type="match status" value="1"/>
</dbReference>
<feature type="region of interest" description="Disordered" evidence="1">
    <location>
        <begin position="1"/>
        <end position="34"/>
    </location>
</feature>
<evidence type="ECO:0000313" key="2">
    <source>
        <dbReference type="EMBL" id="KAL0575362.1"/>
    </source>
</evidence>
<dbReference type="InterPro" id="IPR050700">
    <property type="entry name" value="YIM1/Zinc_Alcohol_DH_Fams"/>
</dbReference>
<accession>A0ABR3FJ06</accession>
<dbReference type="PANTHER" id="PTHR11695">
    <property type="entry name" value="ALCOHOL DEHYDROGENASE RELATED"/>
    <property type="match status" value="1"/>
</dbReference>
<keyword evidence="3" id="KW-1185">Reference proteome</keyword>
<feature type="region of interest" description="Disordered" evidence="1">
    <location>
        <begin position="725"/>
        <end position="790"/>
    </location>
</feature>
<feature type="region of interest" description="Disordered" evidence="1">
    <location>
        <begin position="53"/>
        <end position="167"/>
    </location>
</feature>
<feature type="region of interest" description="Disordered" evidence="1">
    <location>
        <begin position="549"/>
        <end position="569"/>
    </location>
</feature>
<feature type="region of interest" description="Disordered" evidence="1">
    <location>
        <begin position="424"/>
        <end position="447"/>
    </location>
</feature>
<dbReference type="InterPro" id="IPR036291">
    <property type="entry name" value="NAD(P)-bd_dom_sf"/>
</dbReference>
<evidence type="ECO:0008006" key="4">
    <source>
        <dbReference type="Google" id="ProtNLM"/>
    </source>
</evidence>
<dbReference type="EMBL" id="JBAHYK010000312">
    <property type="protein sequence ID" value="KAL0575362.1"/>
    <property type="molecule type" value="Genomic_DNA"/>
</dbReference>
<protein>
    <recommendedName>
        <fullName evidence="4">Enoyl reductase (ER) domain-containing protein</fullName>
    </recommendedName>
</protein>
<feature type="compositionally biased region" description="Low complexity" evidence="1">
    <location>
        <begin position="250"/>
        <end position="300"/>
    </location>
</feature>
<sequence length="902" mass="96167">MPPTTTITNLESVATRTRRSVTSNTSYDSASLDGHSLFSADDMMASKPIMITGTARTRGTGAGVERSSPKKAAVEKGTGKRTNGAERQRGSPNRMAERSDKRAPSDARVASGSSTSSKPTTATKTQTSLPQSSTTTNLYPSMRAPSSNSQGTHDSQRQRSKNIPKTKPNVMMSMAALLQQDEDAILHYSIPKSSVIIPSHRDRSISTPKGSTSDYSDTPRARQRANPGKSSLVRRRSRSLEDLPRLQVDTESSARSHSAASSPTSATSTTTPPTTFVPNSRTTTSSRPSSRSTSGYTPSPLSRTPHSRSTNAPDAFAKLDIGIGNDGQLHLSKNGTVQESMASVELTRGISQSAAAFTGVNGDAKGKGKAMESPFSITNSRKPPSYVPEGSVLVQVWAVGLDAVDARLCGVPVVQASSSEIPRKRAELGHAKRTQSETASTPARRPGGLIRTLSLSRKKTKEEAPVPIITSTSTGGAQGGGVKLKQPELGYTPGRSFVGRVVEVGAVEDEREMGFRKGDWIVGLLEVRRGGALQEFIVSDRRRIFRVPPPSLTTHVPPSSASNSSRNHQVYANNHPRSVASSTTSLPVKRPDSRLTVDELALLPLCGVQAYRAMRTLKTDVTPNHGKSKRILVLHGHDGIGAIAAQMLIKRGWKVVVHASGPEDQELVSQVTTWGGDAVVFDGGEGPVRMMERLAEKGDSLDAILDTIGGKEVWEAGARLLKSQVSKPPLESQPEPNPATPFPPPPPPASGAPLQSSKSLSRRFGSIRRRNTGSSTHSTSSMQTSNGGASAKQFITTVGDYPERPIPSASDYFKSGLRSMRKSGVDYTWVNVAQDIDYEGGDVRDALRKVLRMALEEGVRPACGGISSVGKVVSLEKTPDVLTPGSERGVEDGNTIVVRVVE</sequence>
<comment type="caution">
    <text evidence="2">The sequence shown here is derived from an EMBL/GenBank/DDBJ whole genome shotgun (WGS) entry which is preliminary data.</text>
</comment>
<dbReference type="Proteomes" id="UP001465976">
    <property type="component" value="Unassembled WGS sequence"/>
</dbReference>
<dbReference type="Gene3D" id="3.90.180.10">
    <property type="entry name" value="Medium-chain alcohol dehydrogenases, catalytic domain"/>
    <property type="match status" value="1"/>
</dbReference>
<dbReference type="InterPro" id="IPR011032">
    <property type="entry name" value="GroES-like_sf"/>
</dbReference>
<feature type="compositionally biased region" description="Low complexity" evidence="1">
    <location>
        <begin position="12"/>
        <end position="26"/>
    </location>
</feature>
<name>A0ABR3FJ06_9AGAR</name>
<feature type="compositionally biased region" description="Pro residues" evidence="1">
    <location>
        <begin position="735"/>
        <end position="750"/>
    </location>
</feature>
<proteinExistence type="predicted"/>
<reference evidence="2 3" key="1">
    <citation type="submission" date="2024-02" db="EMBL/GenBank/DDBJ databases">
        <title>A draft genome for the cacao thread blight pathogen Marasmius crinis-equi.</title>
        <authorList>
            <person name="Cohen S.P."/>
            <person name="Baruah I.K."/>
            <person name="Amoako-Attah I."/>
            <person name="Bukari Y."/>
            <person name="Meinhardt L.W."/>
            <person name="Bailey B.A."/>
        </authorList>
    </citation>
    <scope>NUCLEOTIDE SEQUENCE [LARGE SCALE GENOMIC DNA]</scope>
    <source>
        <strain evidence="2 3">GH-76</strain>
    </source>
</reference>
<evidence type="ECO:0000313" key="3">
    <source>
        <dbReference type="Proteomes" id="UP001465976"/>
    </source>
</evidence>
<feature type="compositionally biased region" description="Polar residues" evidence="1">
    <location>
        <begin position="144"/>
        <end position="153"/>
    </location>
</feature>
<dbReference type="SUPFAM" id="SSF50129">
    <property type="entry name" value="GroES-like"/>
    <property type="match status" value="1"/>
</dbReference>
<feature type="compositionally biased region" description="Polar residues" evidence="1">
    <location>
        <begin position="1"/>
        <end position="11"/>
    </location>
</feature>
<feature type="compositionally biased region" description="Polar residues" evidence="1">
    <location>
        <begin position="205"/>
        <end position="216"/>
    </location>
</feature>